<dbReference type="EMBL" id="QDHA01000013">
    <property type="protein sequence ID" value="RCJ09394.1"/>
    <property type="molecule type" value="Genomic_DNA"/>
</dbReference>
<dbReference type="Proteomes" id="UP000253501">
    <property type="component" value="Unassembled WGS sequence"/>
</dbReference>
<evidence type="ECO:0000256" key="2">
    <source>
        <dbReference type="ARBA" id="ARBA00022840"/>
    </source>
</evidence>
<dbReference type="RefSeq" id="WP_114131163.1">
    <property type="nucleotide sequence ID" value="NZ_CP068436.1"/>
</dbReference>
<reference evidence="4 5" key="1">
    <citation type="submission" date="2018-04" db="EMBL/GenBank/DDBJ databases">
        <title>Cupriavidus necator CR12 genome sequencing and assembly.</title>
        <authorList>
            <person name="Ben Fekih I."/>
            <person name="Mazhar H.S."/>
            <person name="Bello S.K."/>
            <person name="Rensing C."/>
        </authorList>
    </citation>
    <scope>NUCLEOTIDE SEQUENCE [LARGE SCALE GENOMIC DNA]</scope>
    <source>
        <strain evidence="4 5">CR12</strain>
    </source>
</reference>
<proteinExistence type="predicted"/>
<dbReference type="PANTHER" id="PTHR16305:SF28">
    <property type="entry name" value="GUANYLATE CYCLASE DOMAIN-CONTAINING PROTEIN"/>
    <property type="match status" value="1"/>
</dbReference>
<evidence type="ECO:0000313" key="4">
    <source>
        <dbReference type="EMBL" id="RCJ09394.1"/>
    </source>
</evidence>
<dbReference type="InterPro" id="IPR011990">
    <property type="entry name" value="TPR-like_helical_dom_sf"/>
</dbReference>
<dbReference type="GO" id="GO:0005524">
    <property type="term" value="F:ATP binding"/>
    <property type="evidence" value="ECO:0007669"/>
    <property type="project" value="UniProtKB-KW"/>
</dbReference>
<dbReference type="SMART" id="SM00044">
    <property type="entry name" value="CYCc"/>
    <property type="match status" value="1"/>
</dbReference>
<feature type="domain" description="Guanylate cyclase" evidence="3">
    <location>
        <begin position="94"/>
        <end position="227"/>
    </location>
</feature>
<keyword evidence="2" id="KW-0067">ATP-binding</keyword>
<sequence>MARCTICGFENAIGANFCEQCGNRLARLCARCGHELSPAARFCNACGEPVSEIPQASSAAPVHYTPPHLAERIRAEQAALEARGETAGERKTITVLFADMAGSTALIHDRDPEEANRLITPVIELMMEAVHYYEGYVAKSLGDGILALFGAPIAHEDHTQRALYAALRMQEAMHRHSDKLRLEQGISLQIRVGVHTGEVVVRSIRKDDLHADYDPVGHTIHIAARMETMAAPSSILVSETAHKLAQGYFEFKALGEAQVKGIPEPLAVYEVLGLGALRTRLQVAAHRGLARFVGRAAELEALHLALDQSTAGHGQIVAVVGEAGVGKSRLFHEFKARSQSACLVLETFSVSHGKAFAYLPLIELLRNYFQLTAQDDKRRCHEKVAGKIVTLERSLEDVMPYLLYLLGISELGSALADMGASLRRERTFEAITRLLVRESLNQPVELLFEDLQWLDSETEAFLAYFIERMAQARMLLLVNYRPEYQCAWGHKDNGTALRLAPLGPAEAQGLLGDLLGNDPSLAPLRHLILEKTEGNPFFLEEVVQTLAEEKALLGEPGHYRIEKTPAALHIPTTVQGVLAARMDRLPLAQKELLQTLAVIGKEFPLSLIRQVTGQSEERLYPLLAGLQAAEFIYGRPAFPEVEYAFKHALTQEVAGHSLLSEQRGALHERTGRAIEILFRHHLRDHCSELAHHYSLSGNIPKAVEYLHCAGRQAIERSAHLDAIRHLSMALELLKRLPDAPERARQELALRVTLGPALIAARGYASSEVEANYARALTLCEHSGETPQLFQVKLGLRTFFSLRAQHHTAYELGEALLELAENAQDPVLLEHAHIALGGSSLFLGKFHQAQAHLERGLAYYDPERRQAHDALYELDHGVRGLCLLGWVLWLQGFPAQASKAAQEALALARRLSHPFSLALGLAFAAELHQLRHEAQLARECADATITLSTEQGFPFWLAWGTILRGWALAEQGSSEEGIAQICQGLAAYQATGAELGRPYFLALLAQTYQNAGQTQAGLDVLADALTTVGNTGERFFEAELHRLQAELLLHRPDGAADREAAAACFHRSIVIARQQGAKSPELRAALGLARLWQDQDKAEAARQMLAGLHESFTEGFDTADWQQARALLDAARPSGQRD</sequence>
<comment type="caution">
    <text evidence="4">The sequence shown here is derived from an EMBL/GenBank/DDBJ whole genome shotgun (WGS) entry which is preliminary data.</text>
</comment>
<keyword evidence="1" id="KW-0547">Nucleotide-binding</keyword>
<dbReference type="Pfam" id="PF12773">
    <property type="entry name" value="DZR"/>
    <property type="match status" value="1"/>
</dbReference>
<dbReference type="SUPFAM" id="SSF55073">
    <property type="entry name" value="Nucleotide cyclase"/>
    <property type="match status" value="1"/>
</dbReference>
<dbReference type="Gene3D" id="1.25.40.10">
    <property type="entry name" value="Tetratricopeptide repeat domain"/>
    <property type="match status" value="2"/>
</dbReference>
<dbReference type="InterPro" id="IPR027417">
    <property type="entry name" value="P-loop_NTPase"/>
</dbReference>
<dbReference type="Pfam" id="PF00211">
    <property type="entry name" value="Guanylate_cyc"/>
    <property type="match status" value="1"/>
</dbReference>
<gene>
    <name evidence="4" type="ORF">DDK22_05990</name>
</gene>
<dbReference type="GO" id="GO:0004016">
    <property type="term" value="F:adenylate cyclase activity"/>
    <property type="evidence" value="ECO:0007669"/>
    <property type="project" value="UniProtKB-ARBA"/>
</dbReference>
<dbReference type="InterPro" id="IPR029787">
    <property type="entry name" value="Nucleotide_cyclase"/>
</dbReference>
<evidence type="ECO:0000259" key="3">
    <source>
        <dbReference type="PROSITE" id="PS50125"/>
    </source>
</evidence>
<dbReference type="PANTHER" id="PTHR16305">
    <property type="entry name" value="TESTICULAR SOLUBLE ADENYLYL CYCLASE"/>
    <property type="match status" value="1"/>
</dbReference>
<dbReference type="InterPro" id="IPR041664">
    <property type="entry name" value="AAA_16"/>
</dbReference>
<protein>
    <recommendedName>
        <fullName evidence="3">Guanylate cyclase domain-containing protein</fullName>
    </recommendedName>
</protein>
<evidence type="ECO:0000313" key="5">
    <source>
        <dbReference type="Proteomes" id="UP000253501"/>
    </source>
</evidence>
<dbReference type="CDD" id="cd07302">
    <property type="entry name" value="CHD"/>
    <property type="match status" value="1"/>
</dbReference>
<dbReference type="GO" id="GO:0005737">
    <property type="term" value="C:cytoplasm"/>
    <property type="evidence" value="ECO:0007669"/>
    <property type="project" value="TreeGrafter"/>
</dbReference>
<dbReference type="Gene3D" id="3.30.70.1230">
    <property type="entry name" value="Nucleotide cyclase"/>
    <property type="match status" value="1"/>
</dbReference>
<dbReference type="GO" id="GO:0009190">
    <property type="term" value="P:cyclic nucleotide biosynthetic process"/>
    <property type="evidence" value="ECO:0007669"/>
    <property type="project" value="InterPro"/>
</dbReference>
<name>A0A367PPC4_CUPNE</name>
<dbReference type="SUPFAM" id="SSF52540">
    <property type="entry name" value="P-loop containing nucleoside triphosphate hydrolases"/>
    <property type="match status" value="1"/>
</dbReference>
<dbReference type="InterPro" id="IPR001054">
    <property type="entry name" value="A/G_cyclase"/>
</dbReference>
<dbReference type="InterPro" id="IPR025874">
    <property type="entry name" value="DZR"/>
</dbReference>
<dbReference type="AlphaFoldDB" id="A0A367PPC4"/>
<organism evidence="4 5">
    <name type="scientific">Cupriavidus necator</name>
    <name type="common">Alcaligenes eutrophus</name>
    <name type="synonym">Ralstonia eutropha</name>
    <dbReference type="NCBI Taxonomy" id="106590"/>
    <lineage>
        <taxon>Bacteria</taxon>
        <taxon>Pseudomonadati</taxon>
        <taxon>Pseudomonadota</taxon>
        <taxon>Betaproteobacteria</taxon>
        <taxon>Burkholderiales</taxon>
        <taxon>Burkholderiaceae</taxon>
        <taxon>Cupriavidus</taxon>
    </lineage>
</organism>
<dbReference type="GO" id="GO:0035556">
    <property type="term" value="P:intracellular signal transduction"/>
    <property type="evidence" value="ECO:0007669"/>
    <property type="project" value="InterPro"/>
</dbReference>
<dbReference type="Pfam" id="PF13191">
    <property type="entry name" value="AAA_16"/>
    <property type="match status" value="1"/>
</dbReference>
<dbReference type="Gene3D" id="3.40.50.300">
    <property type="entry name" value="P-loop containing nucleotide triphosphate hydrolases"/>
    <property type="match status" value="1"/>
</dbReference>
<evidence type="ECO:0000256" key="1">
    <source>
        <dbReference type="ARBA" id="ARBA00022741"/>
    </source>
</evidence>
<dbReference type="PROSITE" id="PS50125">
    <property type="entry name" value="GUANYLATE_CYCLASE_2"/>
    <property type="match status" value="1"/>
</dbReference>
<accession>A0A367PPC4</accession>
<dbReference type="SUPFAM" id="SSF48452">
    <property type="entry name" value="TPR-like"/>
    <property type="match status" value="2"/>
</dbReference>